<name>A0AAD5D3Y8_AMBAR</name>
<evidence type="ECO:0000313" key="1">
    <source>
        <dbReference type="EMBL" id="KAI7752329.1"/>
    </source>
</evidence>
<gene>
    <name evidence="1" type="ORF">M8C21_014816</name>
</gene>
<feature type="non-terminal residue" evidence="1">
    <location>
        <position position="1"/>
    </location>
</feature>
<feature type="non-terminal residue" evidence="1">
    <location>
        <position position="114"/>
    </location>
</feature>
<keyword evidence="2" id="KW-1185">Reference proteome</keyword>
<proteinExistence type="predicted"/>
<sequence>CKRSVSRSYTHHCNHTRNHFTTKSLFSFSSVTLIHNPYATMGDDSGMDPVCGILLPMYIIMWMINVVHNTITRQYQEVCTLELFTPKRLAALRPIREDEVSAMVESIYNDSTHP</sequence>
<reference evidence="1" key="1">
    <citation type="submission" date="2022-06" db="EMBL/GenBank/DDBJ databases">
        <title>Uncovering the hologenomic basis of an extraordinary plant invasion.</title>
        <authorList>
            <person name="Bieker V.C."/>
            <person name="Martin M.D."/>
            <person name="Gilbert T."/>
            <person name="Hodgins K."/>
            <person name="Battlay P."/>
            <person name="Petersen B."/>
            <person name="Wilson J."/>
        </authorList>
    </citation>
    <scope>NUCLEOTIDE SEQUENCE</scope>
    <source>
        <strain evidence="1">AA19_3_7</strain>
        <tissue evidence="1">Leaf</tissue>
    </source>
</reference>
<accession>A0AAD5D3Y8</accession>
<evidence type="ECO:0000313" key="2">
    <source>
        <dbReference type="Proteomes" id="UP001206925"/>
    </source>
</evidence>
<dbReference type="Proteomes" id="UP001206925">
    <property type="component" value="Unassembled WGS sequence"/>
</dbReference>
<protein>
    <submittedName>
        <fullName evidence="1">Uncharacterized protein</fullName>
    </submittedName>
</protein>
<dbReference type="AlphaFoldDB" id="A0AAD5D3Y8"/>
<comment type="caution">
    <text evidence="1">The sequence shown here is derived from an EMBL/GenBank/DDBJ whole genome shotgun (WGS) entry which is preliminary data.</text>
</comment>
<dbReference type="EMBL" id="JAMZMK010005705">
    <property type="protein sequence ID" value="KAI7752329.1"/>
    <property type="molecule type" value="Genomic_DNA"/>
</dbReference>
<organism evidence="1 2">
    <name type="scientific">Ambrosia artemisiifolia</name>
    <name type="common">Common ragweed</name>
    <dbReference type="NCBI Taxonomy" id="4212"/>
    <lineage>
        <taxon>Eukaryota</taxon>
        <taxon>Viridiplantae</taxon>
        <taxon>Streptophyta</taxon>
        <taxon>Embryophyta</taxon>
        <taxon>Tracheophyta</taxon>
        <taxon>Spermatophyta</taxon>
        <taxon>Magnoliopsida</taxon>
        <taxon>eudicotyledons</taxon>
        <taxon>Gunneridae</taxon>
        <taxon>Pentapetalae</taxon>
        <taxon>asterids</taxon>
        <taxon>campanulids</taxon>
        <taxon>Asterales</taxon>
        <taxon>Asteraceae</taxon>
        <taxon>Asteroideae</taxon>
        <taxon>Heliantheae alliance</taxon>
        <taxon>Heliantheae</taxon>
        <taxon>Ambrosia</taxon>
    </lineage>
</organism>